<sequence>MPGGLIQLIAVGAQDVYLTSKPEITFFKTVYRRHTNFAIQTFEDVFMNGTGFDKLVTCDIQRKGDLLSNICLRVELPSLNEKNQDYFSWVNSIGHSIIEYVEIEIGGKVVDRQTGEWMEIWTEFTQTSEKRIGYNEMIGKAECFKSQFTGPMSLYIPLNFWFCKNIGLALPLIALQYHNVKLNIKFKAFENCWIAKSSAPDDLSPKNNELRASILVDYVFLDLKERKRFAQNSHIYLIEQTQYNGDVEFPKGNSIINLSLNFNHPIKELFWIIQRHDVLHNNSRNCQWRNGNDHFNYSNFVNNIYTVLETFDSMCLLINGQQRFKELPAKYFRLLQPYYHHTRIPSNYIYCYSFALKPEEHQPTGTCNFSRLDNVTLRIVKNKPNVIKKIEMSDYSVRVFATNYNVLMITGGLSGVMFSN</sequence>
<feature type="domain" description="Major capsid protein C-terminal" evidence="1">
    <location>
        <begin position="225"/>
        <end position="415"/>
    </location>
</feature>
<dbReference type="Gene3D" id="2.70.9.10">
    <property type="entry name" value="Adenovirus Type 2 Hexon, domain 4"/>
    <property type="match status" value="1"/>
</dbReference>
<proteinExistence type="predicted"/>
<dbReference type="GO" id="GO:0005198">
    <property type="term" value="F:structural molecule activity"/>
    <property type="evidence" value="ECO:0007669"/>
    <property type="project" value="InterPro"/>
</dbReference>
<evidence type="ECO:0000259" key="1">
    <source>
        <dbReference type="Pfam" id="PF04451"/>
    </source>
</evidence>
<dbReference type="Gene3D" id="2.70.9.20">
    <property type="entry name" value="Major capsid protein Vp54"/>
    <property type="match status" value="1"/>
</dbReference>
<gene>
    <name evidence="3" type="ORF">CPAV1605_210</name>
</gene>
<feature type="domain" description="Major capsid protein N-terminal" evidence="2">
    <location>
        <begin position="25"/>
        <end position="222"/>
    </location>
</feature>
<reference evidence="3" key="1">
    <citation type="submission" date="2019-09" db="EMBL/GenBank/DDBJ databases">
        <authorList>
            <person name="Needham M D."/>
        </authorList>
    </citation>
    <scope>NUCLEOTIDE SEQUENCE</scope>
</reference>
<accession>A0A5E8CGE6</accession>
<dbReference type="InterPro" id="IPR007542">
    <property type="entry name" value="MCP_C"/>
</dbReference>
<dbReference type="InterPro" id="IPR031654">
    <property type="entry name" value="Capsid_N"/>
</dbReference>
<dbReference type="InterPro" id="IPR016112">
    <property type="entry name" value="VP_dsDNA_II"/>
</dbReference>
<organism evidence="3">
    <name type="scientific">seawater metagenome</name>
    <dbReference type="NCBI Taxonomy" id="1561972"/>
    <lineage>
        <taxon>unclassified sequences</taxon>
        <taxon>metagenomes</taxon>
        <taxon>ecological metagenomes</taxon>
    </lineage>
</organism>
<dbReference type="Pfam" id="PF16903">
    <property type="entry name" value="Capsid_N"/>
    <property type="match status" value="1"/>
</dbReference>
<dbReference type="Pfam" id="PF04451">
    <property type="entry name" value="Capsid_NCLDV"/>
    <property type="match status" value="1"/>
</dbReference>
<dbReference type="EMBL" id="CABVLZ010000001">
    <property type="protein sequence ID" value="VVU94488.1"/>
    <property type="molecule type" value="Genomic_DNA"/>
</dbReference>
<protein>
    <submittedName>
        <fullName evidence="3">Major capsid protein N-terminus</fullName>
    </submittedName>
</protein>
<dbReference type="InterPro" id="IPR038519">
    <property type="entry name" value="MCP_C_sf"/>
</dbReference>
<dbReference type="AlphaFoldDB" id="A0A5E8CGE6"/>
<evidence type="ECO:0000259" key="2">
    <source>
        <dbReference type="Pfam" id="PF16903"/>
    </source>
</evidence>
<dbReference type="SUPFAM" id="SSF49749">
    <property type="entry name" value="Group II dsDNA viruses VP"/>
    <property type="match status" value="2"/>
</dbReference>
<evidence type="ECO:0000313" key="3">
    <source>
        <dbReference type="EMBL" id="VVU94488.1"/>
    </source>
</evidence>
<name>A0A5E8CGE6_9ZZZZ</name>